<sequence>MASPLKQQIMKPKYLIVAAVALLLGWFVFDSLSQPGVGDLKGNFQEVAIYRNENNTGPIVRVYAVTVADTLWREMRQYGDFMPHTKYGNTKVYFFRQGQPVPSAVRPGAVNFDAVFNQYCLAKYEKEVMGNVTFQRYPLR</sequence>
<dbReference type="Proteomes" id="UP001501243">
    <property type="component" value="Unassembled WGS sequence"/>
</dbReference>
<accession>A0ABP8PYE6</accession>
<evidence type="ECO:0000313" key="1">
    <source>
        <dbReference type="EMBL" id="GAA4493684.1"/>
    </source>
</evidence>
<protein>
    <submittedName>
        <fullName evidence="1">Uncharacterized protein</fullName>
    </submittedName>
</protein>
<evidence type="ECO:0000313" key="2">
    <source>
        <dbReference type="Proteomes" id="UP001501243"/>
    </source>
</evidence>
<organism evidence="1 2">
    <name type="scientific">Hymenobacter ginsengisoli</name>
    <dbReference type="NCBI Taxonomy" id="1051626"/>
    <lineage>
        <taxon>Bacteria</taxon>
        <taxon>Pseudomonadati</taxon>
        <taxon>Bacteroidota</taxon>
        <taxon>Cytophagia</taxon>
        <taxon>Cytophagales</taxon>
        <taxon>Hymenobacteraceae</taxon>
        <taxon>Hymenobacter</taxon>
    </lineage>
</organism>
<reference evidence="2" key="1">
    <citation type="journal article" date="2019" name="Int. J. Syst. Evol. Microbiol.">
        <title>The Global Catalogue of Microorganisms (GCM) 10K type strain sequencing project: providing services to taxonomists for standard genome sequencing and annotation.</title>
        <authorList>
            <consortium name="The Broad Institute Genomics Platform"/>
            <consortium name="The Broad Institute Genome Sequencing Center for Infectious Disease"/>
            <person name="Wu L."/>
            <person name="Ma J."/>
        </authorList>
    </citation>
    <scope>NUCLEOTIDE SEQUENCE [LARGE SCALE GENOMIC DNA]</scope>
    <source>
        <strain evidence="2">JCM 17841</strain>
    </source>
</reference>
<keyword evidence="2" id="KW-1185">Reference proteome</keyword>
<dbReference type="RefSeq" id="WP_236018512.1">
    <property type="nucleotide sequence ID" value="NZ_BAABGQ010000003.1"/>
</dbReference>
<proteinExistence type="predicted"/>
<comment type="caution">
    <text evidence="1">The sequence shown here is derived from an EMBL/GenBank/DDBJ whole genome shotgun (WGS) entry which is preliminary data.</text>
</comment>
<dbReference type="EMBL" id="BAABGQ010000003">
    <property type="protein sequence ID" value="GAA4493684.1"/>
    <property type="molecule type" value="Genomic_DNA"/>
</dbReference>
<gene>
    <name evidence="1" type="ORF">GCM10023172_02570</name>
</gene>
<name>A0ABP8PYE6_9BACT</name>